<dbReference type="RefSeq" id="XP_028864084.1">
    <property type="nucleotide sequence ID" value="XM_029007724.1"/>
</dbReference>
<dbReference type="OMA" id="REYCTLE"/>
<dbReference type="Gene3D" id="1.10.3030.10">
    <property type="entry name" value="Gametocyte protein Pfg27"/>
    <property type="match status" value="1"/>
</dbReference>
<sequence length="214" mass="25551">MCATGSRKEENSTNENDMELLYYPMPYRYVYEYNDLENGHVREEVKKLGNVEFNASTDFMYSLLKYGSNKKIMLREIEKTKNISNVLKDFEEIYEYHLNDDESRKKCIRRIQKRIRFIVNENTLTEKYCKQAQEYFWIEQRLDEEMSAKVDNQNTEEEKKDMCQNEAEIKNLLSVLEEKRSIKLPNGMIENTVSTVEDFLLDVLRRTSKITVPS</sequence>
<evidence type="ECO:0000313" key="4">
    <source>
        <dbReference type="Proteomes" id="UP000219813"/>
    </source>
</evidence>
<name>A0A1A8WLH5_PLAMA</name>
<dbReference type="VEuPathDB" id="PlasmoDB:PmUG01_14018000"/>
<dbReference type="EMBL" id="LT594635">
    <property type="protein sequence ID" value="SCP03127.1"/>
    <property type="molecule type" value="Genomic_DNA"/>
</dbReference>
<evidence type="ECO:0000313" key="1">
    <source>
        <dbReference type="EMBL" id="SBS92706.1"/>
    </source>
</evidence>
<proteinExistence type="predicted"/>
<evidence type="ECO:0000313" key="2">
    <source>
        <dbReference type="EMBL" id="SCP03127.1"/>
    </source>
</evidence>
<dbReference type="KEGG" id="pmal:PMUG01_14018000"/>
<dbReference type="Proteomes" id="UP000219813">
    <property type="component" value="Chromosome 14"/>
</dbReference>
<organism evidence="1 3">
    <name type="scientific">Plasmodium malariae</name>
    <dbReference type="NCBI Taxonomy" id="5858"/>
    <lineage>
        <taxon>Eukaryota</taxon>
        <taxon>Sar</taxon>
        <taxon>Alveolata</taxon>
        <taxon>Apicomplexa</taxon>
        <taxon>Aconoidasida</taxon>
        <taxon>Haemosporida</taxon>
        <taxon>Plasmodiidae</taxon>
        <taxon>Plasmodium</taxon>
        <taxon>Plasmodium (Plasmodium)</taxon>
    </lineage>
</organism>
<reference evidence="3" key="2">
    <citation type="submission" date="2016-05" db="EMBL/GenBank/DDBJ databases">
        <authorList>
            <person name="Naeem Raeece"/>
        </authorList>
    </citation>
    <scope>NUCLEOTIDE SEQUENCE [LARGE SCALE GENOMIC DNA]</scope>
</reference>
<dbReference type="Proteomes" id="UP000078597">
    <property type="component" value="Unassembled WGS sequence"/>
</dbReference>
<keyword evidence="4" id="KW-1185">Reference proteome</keyword>
<reference evidence="1" key="1">
    <citation type="submission" date="2016-05" db="EMBL/GenBank/DDBJ databases">
        <authorList>
            <person name="Lavstsen T."/>
            <person name="Jespersen J.S."/>
        </authorList>
    </citation>
    <scope>NUCLEOTIDE SEQUENCE [LARGE SCALE GENOMIC DNA]</scope>
</reference>
<evidence type="ECO:0000313" key="3">
    <source>
        <dbReference type="Proteomes" id="UP000078597"/>
    </source>
</evidence>
<dbReference type="AlphaFoldDB" id="A0A1A8WLH5"/>
<dbReference type="EMBL" id="FLQW01002222">
    <property type="protein sequence ID" value="SBS92706.1"/>
    <property type="molecule type" value="Genomic_DNA"/>
</dbReference>
<dbReference type="SUPFAM" id="SSF89162">
    <property type="entry name" value="Gametocyte protein Pfg27"/>
    <property type="match status" value="1"/>
</dbReference>
<reference evidence="2 4" key="3">
    <citation type="submission" date="2016-06" db="EMBL/GenBank/DDBJ databases">
        <authorList>
            <consortium name="Pathogen Informatics"/>
        </authorList>
    </citation>
    <scope>NUCLEOTIDE SEQUENCE [LARGE SCALE GENOMIC DNA]</scope>
</reference>
<dbReference type="InterPro" id="IPR036469">
    <property type="entry name" value="Pfg27_sf"/>
</dbReference>
<gene>
    <name evidence="2" type="primary">PmUG01_14018000</name>
    <name evidence="1" type="ORF">PMALA_037000</name>
    <name evidence="2" type="ORF">PMUG01_14018000</name>
</gene>
<dbReference type="Pfam" id="PF09216">
    <property type="entry name" value="Pfg27"/>
    <property type="match status" value="1"/>
</dbReference>
<protein>
    <submittedName>
        <fullName evidence="1">Gamete antigen 27/25 (G27/25)</fullName>
    </submittedName>
    <submittedName>
        <fullName evidence="2">Gamete antigen 27/25, putative</fullName>
    </submittedName>
</protein>
<dbReference type="InterPro" id="IPR015299">
    <property type="entry name" value="Gamete_antigen_PLAspp"/>
</dbReference>
<dbReference type="GeneID" id="39871492"/>
<accession>A0A1A8WLH5</accession>
<dbReference type="OrthoDB" id="373821at2759"/>